<evidence type="ECO:0000313" key="4">
    <source>
        <dbReference type="Proteomes" id="UP000199473"/>
    </source>
</evidence>
<gene>
    <name evidence="3" type="ORF">SAMN02745775_10130</name>
</gene>
<dbReference type="InterPro" id="IPR005064">
    <property type="entry name" value="BUG"/>
</dbReference>
<dbReference type="Gene3D" id="3.40.190.150">
    <property type="entry name" value="Bordetella uptake gene, domain 1"/>
    <property type="match status" value="1"/>
</dbReference>
<dbReference type="STRING" id="1123062.SAMN02745775_10130"/>
<dbReference type="PIRSF" id="PIRSF017082">
    <property type="entry name" value="YflP"/>
    <property type="match status" value="1"/>
</dbReference>
<keyword evidence="4" id="KW-1185">Reference proteome</keyword>
<organism evidence="3 4">
    <name type="scientific">Falsiroseomonas stagni DSM 19981</name>
    <dbReference type="NCBI Taxonomy" id="1123062"/>
    <lineage>
        <taxon>Bacteria</taxon>
        <taxon>Pseudomonadati</taxon>
        <taxon>Pseudomonadota</taxon>
        <taxon>Alphaproteobacteria</taxon>
        <taxon>Acetobacterales</taxon>
        <taxon>Roseomonadaceae</taxon>
        <taxon>Falsiroseomonas</taxon>
    </lineage>
</organism>
<keyword evidence="3" id="KW-0675">Receptor</keyword>
<dbReference type="InterPro" id="IPR042100">
    <property type="entry name" value="Bug_dom1"/>
</dbReference>
<evidence type="ECO:0000256" key="2">
    <source>
        <dbReference type="SAM" id="SignalP"/>
    </source>
</evidence>
<dbReference type="PANTHER" id="PTHR42928:SF5">
    <property type="entry name" value="BLR1237 PROTEIN"/>
    <property type="match status" value="1"/>
</dbReference>
<sequence length="324" mass="34079">MPKRRSLISLLAGAAAFPTGARGQPAWTPTRPVRLLVGFPPGGAADLLARRLADGLAHGLGQPVVVENRPGANAHLALDAVAKAVPDGHVIALSPMGPLAVNPALMPARMPFDAGRDFTALVHVWDQPNVIVAGLDVPAAWPDFLVWLRSRPDEHYASVGPGSSQHLTGALLSRTLGLRMEHVAYRGSPAALTAIMAGEIRLYMDSLAGTIPLARAGRVRAIAVTTEARSAALPDVPSLAELGLTEVTISSWQVVVGPARMPPAVVARLNAELNRVIHTPELVAWMRDLGAEPVGGSAEAAAAMLARERDRWQRVMPALGVTVD</sequence>
<dbReference type="Gene3D" id="3.40.190.10">
    <property type="entry name" value="Periplasmic binding protein-like II"/>
    <property type="match status" value="1"/>
</dbReference>
<accession>A0A1I3X6N6</accession>
<dbReference type="AlphaFoldDB" id="A0A1I3X6N6"/>
<dbReference type="Proteomes" id="UP000199473">
    <property type="component" value="Unassembled WGS sequence"/>
</dbReference>
<dbReference type="EMBL" id="FOSQ01000001">
    <property type="protein sequence ID" value="SFK15293.1"/>
    <property type="molecule type" value="Genomic_DNA"/>
</dbReference>
<dbReference type="Pfam" id="PF03401">
    <property type="entry name" value="TctC"/>
    <property type="match status" value="1"/>
</dbReference>
<evidence type="ECO:0000313" key="3">
    <source>
        <dbReference type="EMBL" id="SFK15293.1"/>
    </source>
</evidence>
<dbReference type="CDD" id="cd07012">
    <property type="entry name" value="PBP2_Bug_TTT"/>
    <property type="match status" value="1"/>
</dbReference>
<comment type="similarity">
    <text evidence="1">Belongs to the UPF0065 (bug) family.</text>
</comment>
<reference evidence="3 4" key="1">
    <citation type="submission" date="2016-10" db="EMBL/GenBank/DDBJ databases">
        <authorList>
            <person name="de Groot N.N."/>
        </authorList>
    </citation>
    <scope>NUCLEOTIDE SEQUENCE [LARGE SCALE GENOMIC DNA]</scope>
    <source>
        <strain evidence="3 4">DSM 19981</strain>
    </source>
</reference>
<feature type="signal peptide" evidence="2">
    <location>
        <begin position="1"/>
        <end position="21"/>
    </location>
</feature>
<keyword evidence="2" id="KW-0732">Signal</keyword>
<evidence type="ECO:0000256" key="1">
    <source>
        <dbReference type="ARBA" id="ARBA00006987"/>
    </source>
</evidence>
<protein>
    <submittedName>
        <fullName evidence="3">Tripartite-type tricarboxylate transporter, receptor component TctC</fullName>
    </submittedName>
</protein>
<dbReference type="SUPFAM" id="SSF53850">
    <property type="entry name" value="Periplasmic binding protein-like II"/>
    <property type="match status" value="1"/>
</dbReference>
<proteinExistence type="inferred from homology"/>
<dbReference type="PANTHER" id="PTHR42928">
    <property type="entry name" value="TRICARBOXYLATE-BINDING PROTEIN"/>
    <property type="match status" value="1"/>
</dbReference>
<feature type="chain" id="PRO_5011612718" evidence="2">
    <location>
        <begin position="22"/>
        <end position="324"/>
    </location>
</feature>
<name>A0A1I3X6N6_9PROT</name>
<dbReference type="RefSeq" id="WP_175533641.1">
    <property type="nucleotide sequence ID" value="NZ_FOSQ01000001.1"/>
</dbReference>